<dbReference type="OrthoDB" id="1667378at2"/>
<gene>
    <name evidence="1" type="ORF">EBQ10_08200</name>
</gene>
<proteinExistence type="predicted"/>
<sequence length="121" mass="12984">MEGLSQIAQALEADGWEGVEDEYALAGARPVAAARLEEPAFQAELDERLEAEQAQHGSESAAPVREYTLEEVRSFLAELSQQGYTAQVRQLILDAGAKALSEVDPAKFGQIMAGAEEIAHA</sequence>
<evidence type="ECO:0000313" key="1">
    <source>
        <dbReference type="EMBL" id="AZR07891.1"/>
    </source>
</evidence>
<accession>A0A3Q9GK89</accession>
<evidence type="ECO:0000313" key="2">
    <source>
        <dbReference type="Proteomes" id="UP000275951"/>
    </source>
</evidence>
<organism evidence="1 2">
    <name type="scientific">Trueperella pyogenes</name>
    <dbReference type="NCBI Taxonomy" id="1661"/>
    <lineage>
        <taxon>Bacteria</taxon>
        <taxon>Bacillati</taxon>
        <taxon>Actinomycetota</taxon>
        <taxon>Actinomycetes</taxon>
        <taxon>Actinomycetales</taxon>
        <taxon>Actinomycetaceae</taxon>
        <taxon>Trueperella</taxon>
    </lineage>
</organism>
<dbReference type="EMBL" id="CP033905">
    <property type="protein sequence ID" value="AZR07891.1"/>
    <property type="molecule type" value="Genomic_DNA"/>
</dbReference>
<name>A0A3Q9GK89_9ACTO</name>
<protein>
    <submittedName>
        <fullName evidence="1">Uncharacterized protein</fullName>
    </submittedName>
</protein>
<dbReference type="AlphaFoldDB" id="A0A3Q9GK89"/>
<reference evidence="1 2" key="1">
    <citation type="submission" date="2018-11" db="EMBL/GenBank/DDBJ databases">
        <title>Multidrug-resistant genes are associated with an 42-kb island TGI1 carrying a complex class 1 integron in a Trueperella pyogenes.</title>
        <authorList>
            <person name="Dong W."/>
        </authorList>
    </citation>
    <scope>NUCLEOTIDE SEQUENCE [LARGE SCALE GENOMIC DNA]</scope>
    <source>
        <strain evidence="1 2">TP4</strain>
    </source>
</reference>
<dbReference type="Proteomes" id="UP000275951">
    <property type="component" value="Chromosome"/>
</dbReference>